<evidence type="ECO:0000313" key="7">
    <source>
        <dbReference type="EMBL" id="BAC08980.1"/>
    </source>
</evidence>
<dbReference type="InterPro" id="IPR029056">
    <property type="entry name" value="Ribokinase-like"/>
</dbReference>
<dbReference type="Gene3D" id="3.40.1190.20">
    <property type="match status" value="1"/>
</dbReference>
<dbReference type="eggNOG" id="COG0524">
    <property type="taxonomic scope" value="Bacteria"/>
</dbReference>
<feature type="domain" description="Carbohydrate kinase PfkB" evidence="6">
    <location>
        <begin position="25"/>
        <end position="307"/>
    </location>
</feature>
<keyword evidence="2" id="KW-0808">Transferase</keyword>
<evidence type="ECO:0000313" key="8">
    <source>
        <dbReference type="Proteomes" id="UP000000440"/>
    </source>
</evidence>
<sequence length="329" mass="35435">MSQPTVLCAGEVLFDCLEIPPDPPQCFLGGAPANVACGLVKLGVSAAFLGAVGEDPLGERACAELAALGVNIEAVERVAGLPTRQVRVQLVEGDRQFVGFAPAGTSVFADMQFCGQQVSPLLLTGARFFVTGTLGLASEPTATTIAHLVHQLRQKGTLILIDANWRPIFWSDPRVAPERICPFLAQAHFLKLAKEEAELFFSDSDPQVVYRALWGRAPDHGVVITDGDQAIRYFWHENQGELQPPSMSVVDTTGAGDGFVAGWIAQLLQGTPETYRDPAWQVACLEFATVVGALVTTKRGAIAGQPTLAEVRQWLRDHPQRKIQTHSTG</sequence>
<dbReference type="PANTHER" id="PTHR43085">
    <property type="entry name" value="HEXOKINASE FAMILY MEMBER"/>
    <property type="match status" value="1"/>
</dbReference>
<keyword evidence="5" id="KW-0067">ATP-binding</keyword>
<dbReference type="AlphaFoldDB" id="Q8DJ03"/>
<keyword evidence="8" id="KW-1185">Reference proteome</keyword>
<protein>
    <submittedName>
        <fullName evidence="7">Fructokinase</fullName>
    </submittedName>
</protein>
<organism evidence="7 8">
    <name type="scientific">Thermosynechococcus vestitus (strain NIES-2133 / IAM M-273 / BP-1)</name>
    <dbReference type="NCBI Taxonomy" id="197221"/>
    <lineage>
        <taxon>Bacteria</taxon>
        <taxon>Bacillati</taxon>
        <taxon>Cyanobacteriota</taxon>
        <taxon>Cyanophyceae</taxon>
        <taxon>Acaryochloridales</taxon>
        <taxon>Thermosynechococcaceae</taxon>
        <taxon>Thermosynechococcus</taxon>
    </lineage>
</organism>
<comment type="similarity">
    <text evidence="1">Belongs to the carbohydrate kinase PfkB family.</text>
</comment>
<dbReference type="EnsemblBacteria" id="BAC08980">
    <property type="protein sequence ID" value="BAC08980"/>
    <property type="gene ID" value="BAC08980"/>
</dbReference>
<dbReference type="InterPro" id="IPR011611">
    <property type="entry name" value="PfkB_dom"/>
</dbReference>
<dbReference type="PATRIC" id="fig|197221.4.peg.1499"/>
<accession>Q8DJ03</accession>
<evidence type="ECO:0000256" key="5">
    <source>
        <dbReference type="ARBA" id="ARBA00022840"/>
    </source>
</evidence>
<keyword evidence="4" id="KW-0418">Kinase</keyword>
<dbReference type="GO" id="GO:0016301">
    <property type="term" value="F:kinase activity"/>
    <property type="evidence" value="ECO:0007669"/>
    <property type="project" value="UniProtKB-KW"/>
</dbReference>
<dbReference type="InterPro" id="IPR002173">
    <property type="entry name" value="Carboh/pur_kinase_PfkB_CS"/>
</dbReference>
<dbReference type="STRING" id="197221.gene:10748027"/>
<dbReference type="SUPFAM" id="SSF53613">
    <property type="entry name" value="Ribokinase-like"/>
    <property type="match status" value="1"/>
</dbReference>
<evidence type="ECO:0000256" key="1">
    <source>
        <dbReference type="ARBA" id="ARBA00010688"/>
    </source>
</evidence>
<dbReference type="CDD" id="cd01167">
    <property type="entry name" value="bac_FRK"/>
    <property type="match status" value="1"/>
</dbReference>
<dbReference type="PROSITE" id="PS00583">
    <property type="entry name" value="PFKB_KINASES_1"/>
    <property type="match status" value="1"/>
</dbReference>
<dbReference type="RefSeq" id="WP_011057268.1">
    <property type="nucleotide sequence ID" value="NC_004113.1"/>
</dbReference>
<dbReference type="PANTHER" id="PTHR43085:SF1">
    <property type="entry name" value="PSEUDOURIDINE KINASE-RELATED"/>
    <property type="match status" value="1"/>
</dbReference>
<reference evidence="7 8" key="1">
    <citation type="journal article" date="2002" name="DNA Res.">
        <title>Complete genome structure of the thermophilic cyanobacterium Thermosynechococcus elongatus BP-1.</title>
        <authorList>
            <person name="Nakamura Y."/>
            <person name="Kaneko T."/>
            <person name="Sato S."/>
            <person name="Ikeuchi M."/>
            <person name="Katoh H."/>
            <person name="Sasamoto S."/>
            <person name="Watanabe A."/>
            <person name="Iriguchi M."/>
            <person name="Kawashima K."/>
            <person name="Kimura T."/>
            <person name="Kishida Y."/>
            <person name="Kiyokawa C."/>
            <person name="Kohara M."/>
            <person name="Matsumoto M."/>
            <person name="Matsuno A."/>
            <person name="Nakazaki N."/>
            <person name="Shimpo S."/>
            <person name="Sugimoto M."/>
            <person name="Takeuchi C."/>
            <person name="Yamada M."/>
            <person name="Tabata S."/>
        </authorList>
    </citation>
    <scope>NUCLEOTIDE SEQUENCE [LARGE SCALE GENOMIC DNA]</scope>
    <source>
        <strain evidence="8">IAM M-273 / NIES-2133 / BP-1</strain>
    </source>
</reference>
<dbReference type="EMBL" id="BA000039">
    <property type="protein sequence ID" value="BAC08980.1"/>
    <property type="molecule type" value="Genomic_DNA"/>
</dbReference>
<dbReference type="GO" id="GO:0005524">
    <property type="term" value="F:ATP binding"/>
    <property type="evidence" value="ECO:0007669"/>
    <property type="project" value="UniProtKB-KW"/>
</dbReference>
<name>Q8DJ03_THEVB</name>
<proteinExistence type="inferred from homology"/>
<dbReference type="Proteomes" id="UP000000440">
    <property type="component" value="Chromosome"/>
</dbReference>
<evidence type="ECO:0000256" key="4">
    <source>
        <dbReference type="ARBA" id="ARBA00022777"/>
    </source>
</evidence>
<dbReference type="Pfam" id="PF00294">
    <property type="entry name" value="PfkB"/>
    <property type="match status" value="1"/>
</dbReference>
<evidence type="ECO:0000259" key="6">
    <source>
        <dbReference type="Pfam" id="PF00294"/>
    </source>
</evidence>
<dbReference type="KEGG" id="tel:tll1428"/>
<evidence type="ECO:0000256" key="3">
    <source>
        <dbReference type="ARBA" id="ARBA00022741"/>
    </source>
</evidence>
<gene>
    <name evidence="7" type="ordered locus">tll1428</name>
</gene>
<keyword evidence="3" id="KW-0547">Nucleotide-binding</keyword>
<evidence type="ECO:0000256" key="2">
    <source>
        <dbReference type="ARBA" id="ARBA00022679"/>
    </source>
</evidence>
<dbReference type="InterPro" id="IPR050306">
    <property type="entry name" value="PfkB_Carbo_kinase"/>
</dbReference>